<dbReference type="Pfam" id="PF13086">
    <property type="entry name" value="AAA_11"/>
    <property type="match status" value="1"/>
</dbReference>
<dbReference type="CDD" id="cd18808">
    <property type="entry name" value="SF1_C_Upf1"/>
    <property type="match status" value="1"/>
</dbReference>
<accession>A0A3P7AYD5</accession>
<evidence type="ECO:0000259" key="7">
    <source>
        <dbReference type="Pfam" id="PF13087"/>
    </source>
</evidence>
<feature type="domain" description="DNA2/NAM7 helicase helicase" evidence="6">
    <location>
        <begin position="559"/>
        <end position="801"/>
    </location>
</feature>
<comment type="similarity">
    <text evidence="1">Belongs to the DNA2/NAM7 helicase family.</text>
</comment>
<dbReference type="SUPFAM" id="SSF52540">
    <property type="entry name" value="P-loop containing nucleoside triphosphate hydrolases"/>
    <property type="match status" value="1"/>
</dbReference>
<dbReference type="InterPro" id="IPR041677">
    <property type="entry name" value="DNA2/NAM7_AAA_11"/>
</dbReference>
<keyword evidence="9" id="KW-1185">Reference proteome</keyword>
<dbReference type="Proteomes" id="UP000271162">
    <property type="component" value="Unassembled WGS sequence"/>
</dbReference>
<evidence type="ECO:0000256" key="4">
    <source>
        <dbReference type="ARBA" id="ARBA00022806"/>
    </source>
</evidence>
<dbReference type="InterPro" id="IPR027417">
    <property type="entry name" value="P-loop_NTPase"/>
</dbReference>
<gene>
    <name evidence="8" type="ORF">NBR_LOCUS16025</name>
</gene>
<keyword evidence="2" id="KW-0547">Nucleotide-binding</keyword>
<organism evidence="8 9">
    <name type="scientific">Nippostrongylus brasiliensis</name>
    <name type="common">Rat hookworm</name>
    <dbReference type="NCBI Taxonomy" id="27835"/>
    <lineage>
        <taxon>Eukaryota</taxon>
        <taxon>Metazoa</taxon>
        <taxon>Ecdysozoa</taxon>
        <taxon>Nematoda</taxon>
        <taxon>Chromadorea</taxon>
        <taxon>Rhabditida</taxon>
        <taxon>Rhabditina</taxon>
        <taxon>Rhabditomorpha</taxon>
        <taxon>Strongyloidea</taxon>
        <taxon>Heligmosomidae</taxon>
        <taxon>Nippostrongylus</taxon>
    </lineage>
</organism>
<evidence type="ECO:0000256" key="2">
    <source>
        <dbReference type="ARBA" id="ARBA00022741"/>
    </source>
</evidence>
<evidence type="ECO:0000256" key="1">
    <source>
        <dbReference type="ARBA" id="ARBA00007913"/>
    </source>
</evidence>
<keyword evidence="5" id="KW-0067">ATP-binding</keyword>
<evidence type="ECO:0000259" key="6">
    <source>
        <dbReference type="Pfam" id="PF13086"/>
    </source>
</evidence>
<evidence type="ECO:0000313" key="9">
    <source>
        <dbReference type="Proteomes" id="UP000271162"/>
    </source>
</evidence>
<evidence type="ECO:0000256" key="3">
    <source>
        <dbReference type="ARBA" id="ARBA00022801"/>
    </source>
</evidence>
<dbReference type="GO" id="GO:0005524">
    <property type="term" value="F:ATP binding"/>
    <property type="evidence" value="ECO:0007669"/>
    <property type="project" value="UniProtKB-KW"/>
</dbReference>
<dbReference type="GO" id="GO:0043139">
    <property type="term" value="F:5'-3' DNA helicase activity"/>
    <property type="evidence" value="ECO:0007669"/>
    <property type="project" value="TreeGrafter"/>
</dbReference>
<keyword evidence="4" id="KW-0347">Helicase</keyword>
<reference evidence="8 9" key="1">
    <citation type="submission" date="2018-11" db="EMBL/GenBank/DDBJ databases">
        <authorList>
            <consortium name="Pathogen Informatics"/>
        </authorList>
    </citation>
    <scope>NUCLEOTIDE SEQUENCE [LARGE SCALE GENOMIC DNA]</scope>
</reference>
<dbReference type="Gene3D" id="3.40.50.300">
    <property type="entry name" value="P-loop containing nucleotide triphosphate hydrolases"/>
    <property type="match status" value="2"/>
</dbReference>
<dbReference type="InterPro" id="IPR041679">
    <property type="entry name" value="DNA2/NAM7-like_C"/>
</dbReference>
<evidence type="ECO:0008006" key="10">
    <source>
        <dbReference type="Google" id="ProtNLM"/>
    </source>
</evidence>
<dbReference type="GO" id="GO:0016787">
    <property type="term" value="F:hydrolase activity"/>
    <property type="evidence" value="ECO:0007669"/>
    <property type="project" value="UniProtKB-KW"/>
</dbReference>
<dbReference type="PANTHER" id="PTHR43788:SF16">
    <property type="entry name" value="HELICASE WITH ZINC FINGER 2"/>
    <property type="match status" value="1"/>
</dbReference>
<dbReference type="PANTHER" id="PTHR43788">
    <property type="entry name" value="DNA2/NAM7 HELICASE FAMILY MEMBER"/>
    <property type="match status" value="1"/>
</dbReference>
<dbReference type="STRING" id="27835.A0A3P7AYD5"/>
<dbReference type="Pfam" id="PF13087">
    <property type="entry name" value="AAA_12"/>
    <property type="match status" value="1"/>
</dbReference>
<protein>
    <recommendedName>
        <fullName evidence="10">AAA_12 domain-containing protein</fullName>
    </recommendedName>
</protein>
<dbReference type="AlphaFoldDB" id="A0A3P7AYD5"/>
<evidence type="ECO:0000256" key="5">
    <source>
        <dbReference type="ARBA" id="ARBA00022840"/>
    </source>
</evidence>
<sequence>MVRPRSLRLQDLQPEQVTADLPDDLYRQIPLSGYLSAKFCRSLFPRETLPNGVVPENISCIELPSLEDAVLFREAADTLIQSAFEGALQPLPRPPRDKLSPKGIWSPRLLPQEHLGRRPVLYQVVALISNALVLEAKDFFVFLPDHRELHCILLDKFALNLESGSYGFDRGVVSIRDLVWVYELIPVAAVLNDPQAELKRARIPRMTALDPQVGFFFRVRTYAFVTPAVISEPRYAIVMSVITHRNAVSNVRMALEGTTESVVVPTSLIHFDADLIREGDVLKAITRRKISCAVRFSEPPISDEARDVLCQYARLFFPANPSDALLPMEVHQLPQEEKSWINDRLANFDNYYRDKANAIVTMFRVFNVAASTLAAYVHLDDDHNLHRLEATIPDLADHPLQLTFSLYNMTSDGGWRPHRWIGVWVPDAQSFFRFQVDSVIPGPNIHQLQISSRALPYSDGAIRRVVRTVGRVDDENNSATLDVYLQLFRVTTCALPAYEAVSEAGLLRTVPEDSLGRQILDKVYGAAPLTVAPEPDKDSSASDFADGYSITYHGHELVLTEEQRQALTLGLSNFSIVGIQGAFGTGKTIIGACVASLLVHRGHRVIVTASTNAAVAHITETILGLSFAAGVKMCRFVAETILFDDSVPRTPADMNEVLKTFADRFRDVLPKNISKQCQRFREGRNLIDDHHRNRASGGRILSAFEREELLLAERDVSDLIEQMASVMFKWYRPNIIVITTSSFLNATSKNGIFRGYLDEFDVLLCDEASQLPEPVFAAMLTRLPHARQIHIGDVHQLEPHVRCSRTSTAALLGARSVIDVLSQARAVPMVSLNTTFRAHPNLNELSNQIVYGGTVLSGTTSDAHRLLLDVVSFPNDSLPFIFIDVEGASQRSVTRSHFNEFEAKVCMSIVERLTQRGIAPATIGIITFYREQRRRLAEFARNMEIDLSTVDCIQEREKDVIILLITRTHFSPEAGEFLSDPRRVNVALTRCRHGLFILGHRETLEGTPVWDQILWWAQQQNAIVHDSEMETFLPVL</sequence>
<dbReference type="EMBL" id="UYSL01022000">
    <property type="protein sequence ID" value="VDL79619.1"/>
    <property type="molecule type" value="Genomic_DNA"/>
</dbReference>
<feature type="domain" description="DNA2/NAM7 helicase-like C-terminal" evidence="7">
    <location>
        <begin position="815"/>
        <end position="1001"/>
    </location>
</feature>
<proteinExistence type="inferred from homology"/>
<keyword evidence="3" id="KW-0378">Hydrolase</keyword>
<dbReference type="InterPro" id="IPR050534">
    <property type="entry name" value="Coronavir_polyprotein_1ab"/>
</dbReference>
<dbReference type="InterPro" id="IPR047187">
    <property type="entry name" value="SF1_C_Upf1"/>
</dbReference>
<evidence type="ECO:0000313" key="8">
    <source>
        <dbReference type="EMBL" id="VDL79619.1"/>
    </source>
</evidence>
<name>A0A3P7AYD5_NIPBR</name>